<dbReference type="PANTHER" id="PTHR35894:SF1">
    <property type="entry name" value="PHOSPHORIBULOKINASE _ URIDINE KINASE FAMILY"/>
    <property type="match status" value="1"/>
</dbReference>
<feature type="domain" description="AAA+ ATPase" evidence="2">
    <location>
        <begin position="48"/>
        <end position="201"/>
    </location>
</feature>
<proteinExistence type="predicted"/>
<accession>A0A1H2WNG8</accession>
<dbReference type="RefSeq" id="WP_143040258.1">
    <property type="nucleotide sequence ID" value="NZ_FNMZ01000002.1"/>
</dbReference>
<dbReference type="AlphaFoldDB" id="A0A1H2WNG8"/>
<dbReference type="Pfam" id="PF13401">
    <property type="entry name" value="AAA_22"/>
    <property type="match status" value="1"/>
</dbReference>
<protein>
    <submittedName>
        <fullName evidence="3">Type II secretion system protein A</fullName>
    </submittedName>
</protein>
<dbReference type="InterPro" id="IPR052026">
    <property type="entry name" value="ExeA_AAA_ATPase_DNA-bind"/>
</dbReference>
<evidence type="ECO:0000259" key="2">
    <source>
        <dbReference type="SMART" id="SM00382"/>
    </source>
</evidence>
<dbReference type="InterPro" id="IPR027417">
    <property type="entry name" value="P-loop_NTPase"/>
</dbReference>
<dbReference type="EMBL" id="FNMZ01000002">
    <property type="protein sequence ID" value="SDW82172.1"/>
    <property type="molecule type" value="Genomic_DNA"/>
</dbReference>
<evidence type="ECO:0000313" key="4">
    <source>
        <dbReference type="Proteomes" id="UP000199118"/>
    </source>
</evidence>
<sequence length="341" mass="37964">MRDLTRLYDDFFGLRERPFSLLPDPDFLFWSGPHQKAYTMLEYGMATHAPITMITGEIGSGKTTLVRKLLNDIPADFSIGLISNAQGDRGELLHWVLMSLGQPVEPGLGYVALFRQFQDFLIDEYAAGRRTALIFDEAQNLSPLALEELRMFSNINADKDQLLQLILVGQPELRELVRQPVLQQFAQRIASDFHLRAFTAEETDAYIIHRLTHAGAQREVIDVTARAMIHVAGRGIPRLINQLCDYALVYAYSEERPVVDSSLVREVLEDRRHSGMFRVDEAMAMSDSASGPLNAPAPAADPALATGAQTPAPPSSSLPHDAPEGDGDEQNVFYGVWDRQV</sequence>
<keyword evidence="4" id="KW-1185">Reference proteome</keyword>
<dbReference type="GO" id="GO:0016887">
    <property type="term" value="F:ATP hydrolysis activity"/>
    <property type="evidence" value="ECO:0007669"/>
    <property type="project" value="InterPro"/>
</dbReference>
<dbReference type="Gene3D" id="3.40.50.300">
    <property type="entry name" value="P-loop containing nucleotide triphosphate hydrolases"/>
    <property type="match status" value="1"/>
</dbReference>
<dbReference type="PANTHER" id="PTHR35894">
    <property type="entry name" value="GENERAL SECRETION PATHWAY PROTEIN A-RELATED"/>
    <property type="match status" value="1"/>
</dbReference>
<dbReference type="InterPro" id="IPR049945">
    <property type="entry name" value="AAA_22"/>
</dbReference>
<evidence type="ECO:0000256" key="1">
    <source>
        <dbReference type="SAM" id="MobiDB-lite"/>
    </source>
</evidence>
<gene>
    <name evidence="3" type="ORF">SAMN05444336_102441</name>
</gene>
<dbReference type="SMART" id="SM00382">
    <property type="entry name" value="AAA"/>
    <property type="match status" value="1"/>
</dbReference>
<reference evidence="3 4" key="1">
    <citation type="submission" date="2016-10" db="EMBL/GenBank/DDBJ databases">
        <authorList>
            <person name="de Groot N.N."/>
        </authorList>
    </citation>
    <scope>NUCLEOTIDE SEQUENCE [LARGE SCALE GENOMIC DNA]</scope>
    <source>
        <strain evidence="3 4">DSM 17890</strain>
    </source>
</reference>
<dbReference type="Proteomes" id="UP000199118">
    <property type="component" value="Unassembled WGS sequence"/>
</dbReference>
<evidence type="ECO:0000313" key="3">
    <source>
        <dbReference type="EMBL" id="SDW82172.1"/>
    </source>
</evidence>
<dbReference type="OrthoDB" id="7828921at2"/>
<name>A0A1H2WNG8_9RHOB</name>
<dbReference type="STRING" id="356660.SAMN05444336_102441"/>
<dbReference type="SUPFAM" id="SSF52540">
    <property type="entry name" value="P-loop containing nucleoside triphosphate hydrolases"/>
    <property type="match status" value="1"/>
</dbReference>
<feature type="compositionally biased region" description="Low complexity" evidence="1">
    <location>
        <begin position="292"/>
        <end position="305"/>
    </location>
</feature>
<feature type="region of interest" description="Disordered" evidence="1">
    <location>
        <begin position="287"/>
        <end position="341"/>
    </location>
</feature>
<dbReference type="InterPro" id="IPR003593">
    <property type="entry name" value="AAA+_ATPase"/>
</dbReference>
<organism evidence="3 4">
    <name type="scientific">Albimonas donghaensis</name>
    <dbReference type="NCBI Taxonomy" id="356660"/>
    <lineage>
        <taxon>Bacteria</taxon>
        <taxon>Pseudomonadati</taxon>
        <taxon>Pseudomonadota</taxon>
        <taxon>Alphaproteobacteria</taxon>
        <taxon>Rhodobacterales</taxon>
        <taxon>Paracoccaceae</taxon>
        <taxon>Albimonas</taxon>
    </lineage>
</organism>